<dbReference type="AlphaFoldDB" id="A0A0V1HAL6"/>
<reference evidence="2 3" key="1">
    <citation type="submission" date="2015-01" db="EMBL/GenBank/DDBJ databases">
        <title>Evolution of Trichinella species and genotypes.</title>
        <authorList>
            <person name="Korhonen P.K."/>
            <person name="Edoardo P."/>
            <person name="Giuseppe L.R."/>
            <person name="Gasser R.B."/>
        </authorList>
    </citation>
    <scope>NUCLEOTIDE SEQUENCE [LARGE SCALE GENOMIC DNA]</scope>
    <source>
        <strain evidence="2">ISS1029</strain>
    </source>
</reference>
<organism evidence="2 3">
    <name type="scientific">Trichinella zimbabwensis</name>
    <dbReference type="NCBI Taxonomy" id="268475"/>
    <lineage>
        <taxon>Eukaryota</taxon>
        <taxon>Metazoa</taxon>
        <taxon>Ecdysozoa</taxon>
        <taxon>Nematoda</taxon>
        <taxon>Enoplea</taxon>
        <taxon>Dorylaimia</taxon>
        <taxon>Trichinellida</taxon>
        <taxon>Trichinellidae</taxon>
        <taxon>Trichinella</taxon>
    </lineage>
</organism>
<protein>
    <submittedName>
        <fullName evidence="2">Uncharacterized protein</fullName>
    </submittedName>
</protein>
<sequence>MQINKRSVICHAVSGNRVILNSIAKRTKRSSKYSRKFDISGNAYNVYVVDCGCRVSSDCVCEHPSEIGILDALLQLLIVSFISCFSACKFAEYSHSKSTCPMCFPITSVDANACIACIVFLLTIISILHLTSFDSESSDFEGINP</sequence>
<keyword evidence="3" id="KW-1185">Reference proteome</keyword>
<keyword evidence="1" id="KW-1133">Transmembrane helix</keyword>
<dbReference type="Proteomes" id="UP000055024">
    <property type="component" value="Unassembled WGS sequence"/>
</dbReference>
<evidence type="ECO:0000313" key="3">
    <source>
        <dbReference type="Proteomes" id="UP000055024"/>
    </source>
</evidence>
<name>A0A0V1HAL6_9BILA</name>
<keyword evidence="1" id="KW-0812">Transmembrane</keyword>
<proteinExistence type="predicted"/>
<accession>A0A0V1HAL6</accession>
<feature type="transmembrane region" description="Helical" evidence="1">
    <location>
        <begin position="111"/>
        <end position="130"/>
    </location>
</feature>
<evidence type="ECO:0000256" key="1">
    <source>
        <dbReference type="SAM" id="Phobius"/>
    </source>
</evidence>
<comment type="caution">
    <text evidence="2">The sequence shown here is derived from an EMBL/GenBank/DDBJ whole genome shotgun (WGS) entry which is preliminary data.</text>
</comment>
<evidence type="ECO:0000313" key="2">
    <source>
        <dbReference type="EMBL" id="KRZ07768.1"/>
    </source>
</evidence>
<dbReference type="EMBL" id="JYDP01000097">
    <property type="protein sequence ID" value="KRZ07768.1"/>
    <property type="molecule type" value="Genomic_DNA"/>
</dbReference>
<gene>
    <name evidence="2" type="ORF">T11_10908</name>
</gene>
<keyword evidence="1" id="KW-0472">Membrane</keyword>